<reference evidence="1 2" key="1">
    <citation type="journal article" date="2010" name="Stand. Genomic Sci.">
        <title>Complete genome sequence of Thermaerobacter marianensis type strain (7p75a).</title>
        <authorList>
            <person name="Han C."/>
            <person name="Gu W."/>
            <person name="Zhang X."/>
            <person name="Lapidus A."/>
            <person name="Nolan M."/>
            <person name="Copeland A."/>
            <person name="Lucas S."/>
            <person name="Del Rio T.G."/>
            <person name="Tice H."/>
            <person name="Cheng J.F."/>
            <person name="Tapia R."/>
            <person name="Goodwin L."/>
            <person name="Pitluck S."/>
            <person name="Pagani I."/>
            <person name="Ivanova N."/>
            <person name="Mavromatis K."/>
            <person name="Mikhailova N."/>
            <person name="Pati A."/>
            <person name="Chen A."/>
            <person name="Palaniappan K."/>
            <person name="Land M."/>
            <person name="Hauser L."/>
            <person name="Chang Y.J."/>
            <person name="Jeffries C.D."/>
            <person name="Schneider S."/>
            <person name="Rohde M."/>
            <person name="Goker M."/>
            <person name="Pukall R."/>
            <person name="Woyke T."/>
            <person name="Bristow J."/>
            <person name="Eisen J.A."/>
            <person name="Markowitz V."/>
            <person name="Hugenholtz P."/>
            <person name="Kyrpides N.C."/>
            <person name="Klenk H.P."/>
            <person name="Detter J.C."/>
        </authorList>
    </citation>
    <scope>NUCLEOTIDE SEQUENCE [LARGE SCALE GENOMIC DNA]</scope>
    <source>
        <strain evidence="2">ATCC 700841 / DSM 12885 / JCM 10246 / 7p75a</strain>
    </source>
</reference>
<accession>E6SG70</accession>
<organism evidence="1 2">
    <name type="scientific">Thermaerobacter marianensis (strain ATCC 700841 / DSM 12885 / JCM 10246 / 7p75a)</name>
    <dbReference type="NCBI Taxonomy" id="644966"/>
    <lineage>
        <taxon>Bacteria</taxon>
        <taxon>Bacillati</taxon>
        <taxon>Bacillota</taxon>
        <taxon>Clostridia</taxon>
        <taxon>Eubacteriales</taxon>
        <taxon>Clostridiales Family XVII. Incertae Sedis</taxon>
        <taxon>Thermaerobacter</taxon>
    </lineage>
</organism>
<dbReference type="EMBL" id="CP002344">
    <property type="protein sequence ID" value="ADU50487.1"/>
    <property type="molecule type" value="Genomic_DNA"/>
</dbReference>
<gene>
    <name evidence="1" type="ordered locus">Tmar_0364</name>
</gene>
<dbReference type="Proteomes" id="UP000008915">
    <property type="component" value="Chromosome"/>
</dbReference>
<dbReference type="RefSeq" id="WP_013494792.1">
    <property type="nucleotide sequence ID" value="NC_014831.1"/>
</dbReference>
<dbReference type="KEGG" id="tmr:Tmar_0364"/>
<keyword evidence="2" id="KW-1185">Reference proteome</keyword>
<sequence>MYPEEYRYAKWPEAYATNFPGTAYLNTQASDDETEENWTVGTLDAGEFEPYVQYYADIIGSPDYPGTNWWKLYFELGVIDAPLCGITVSPEWCMLYPHDRYMRIPFTYHYTFPGGIYWYGQ</sequence>
<dbReference type="AlphaFoldDB" id="E6SG70"/>
<name>E6SG70_THEM7</name>
<evidence type="ECO:0000313" key="2">
    <source>
        <dbReference type="Proteomes" id="UP000008915"/>
    </source>
</evidence>
<dbReference type="HOGENOM" id="CLU_2036947_0_0_9"/>
<evidence type="ECO:0000313" key="1">
    <source>
        <dbReference type="EMBL" id="ADU50487.1"/>
    </source>
</evidence>
<reference evidence="2" key="2">
    <citation type="journal article" date="2010" name="Stand. Genomic Sci.">
        <title>Complete genome sequence of Thermaerobacter marianensis type strain (7p75aT).</title>
        <authorList>
            <person name="Han C."/>
            <person name="Gu W."/>
            <person name="Zhang X."/>
            <person name="Lapidus A."/>
            <person name="Nolan M."/>
            <person name="Copeland A."/>
            <person name="Lucas S."/>
            <person name="Glavina Del Rio T."/>
            <person name="Tice H."/>
            <person name="Cheng J."/>
            <person name="Tapia R."/>
            <person name="Goodwin L."/>
            <person name="Pitluck S."/>
            <person name="Pagani I."/>
            <person name="Ivanova N."/>
            <person name="Mavromatis K."/>
            <person name="Mikhailova N."/>
            <person name="Pati A."/>
            <person name="Chen A."/>
            <person name="Palaniappan K."/>
            <person name="Land M."/>
            <person name="Hauser L."/>
            <person name="Chang Y."/>
            <person name="Jeffries C."/>
            <person name="Schneider S."/>
            <person name="Rohde M."/>
            <person name="Goker M."/>
            <person name="Pukall R."/>
            <person name="Woyke T."/>
            <person name="Bristow J."/>
            <person name="Eisen J."/>
            <person name="Markowitz V."/>
            <person name="Hugenholtz P."/>
            <person name="Kyrpides N."/>
            <person name="Klenk H."/>
            <person name="Detter J."/>
        </authorList>
    </citation>
    <scope>NUCLEOTIDE SEQUENCE [LARGE SCALE GENOMIC DNA]</scope>
    <source>
        <strain evidence="2">ATCC 700841 / DSM 12885 / JCM 10246 / 7p75a</strain>
    </source>
</reference>
<dbReference type="STRING" id="644966.Tmar_0364"/>
<protein>
    <submittedName>
        <fullName evidence="1">Uncharacterized protein</fullName>
    </submittedName>
</protein>
<proteinExistence type="predicted"/>